<feature type="coiled-coil region" evidence="6">
    <location>
        <begin position="246"/>
        <end position="273"/>
    </location>
</feature>
<feature type="transmembrane region" description="Helical" evidence="7">
    <location>
        <begin position="281"/>
        <end position="299"/>
    </location>
</feature>
<dbReference type="Pfam" id="PF03739">
    <property type="entry name" value="LptF_LptG"/>
    <property type="match status" value="1"/>
</dbReference>
<evidence type="ECO:0000256" key="3">
    <source>
        <dbReference type="ARBA" id="ARBA00022692"/>
    </source>
</evidence>
<organism evidence="8 9">
    <name type="scientific">Lucifera butyrica</name>
    <dbReference type="NCBI Taxonomy" id="1351585"/>
    <lineage>
        <taxon>Bacteria</taxon>
        <taxon>Bacillati</taxon>
        <taxon>Bacillota</taxon>
        <taxon>Negativicutes</taxon>
        <taxon>Veillonellales</taxon>
        <taxon>Veillonellaceae</taxon>
        <taxon>Lucifera</taxon>
    </lineage>
</organism>
<dbReference type="PANTHER" id="PTHR33529:SF6">
    <property type="entry name" value="YJGP_YJGQ FAMILY PERMEASE"/>
    <property type="match status" value="1"/>
</dbReference>
<keyword evidence="6" id="KW-0175">Coiled coil</keyword>
<dbReference type="Proteomes" id="UP000277811">
    <property type="component" value="Unassembled WGS sequence"/>
</dbReference>
<sequence>MRILDKYILKELFGPFFWGVGAFSSIFIGTGTLFRIAQYITQYGASVTEVLKLFIYSLPGIVVVTFPMSMLLAALLAFGRLSSTSEITAMKSGGISFYRLAAPVIAAAFLVSIFAVAFHEFLVPAANAAYNYTVYYEIQKNERPKSQEYIVIKDISQGDIRRLTFARRYDETTGSMYGVTIQEFENDNLTRVENAERAVWQQDRWIMYNGVVHDLTTGGSVARTMHFDEQVMPLDKKPANISLEQKKPEEMTIKELKQQIKALRREYMNTSDYEVELQQRLSIPMASMVFALIGTPLGLSPHRSSSSIGFGLSIIVIFIYYSIMTFTTALGQGGAIPAVWAAWIPNIIALIAGGLLVRRAAR</sequence>
<evidence type="ECO:0000256" key="4">
    <source>
        <dbReference type="ARBA" id="ARBA00022989"/>
    </source>
</evidence>
<keyword evidence="4 7" id="KW-1133">Transmembrane helix</keyword>
<reference evidence="8 9" key="1">
    <citation type="submission" date="2018-06" db="EMBL/GenBank/DDBJ databases">
        <authorList>
            <person name="Strepis N."/>
        </authorList>
    </citation>
    <scope>NUCLEOTIDE SEQUENCE [LARGE SCALE GENOMIC DNA]</scope>
    <source>
        <strain evidence="8">LUCI</strain>
    </source>
</reference>
<evidence type="ECO:0000256" key="7">
    <source>
        <dbReference type="SAM" id="Phobius"/>
    </source>
</evidence>
<evidence type="ECO:0000256" key="2">
    <source>
        <dbReference type="ARBA" id="ARBA00022475"/>
    </source>
</evidence>
<dbReference type="AlphaFoldDB" id="A0A498RE61"/>
<accession>A0A498RE61</accession>
<keyword evidence="5 7" id="KW-0472">Membrane</keyword>
<protein>
    <submittedName>
        <fullName evidence="8">Permease lptg/lptf-related</fullName>
    </submittedName>
</protein>
<evidence type="ECO:0000256" key="1">
    <source>
        <dbReference type="ARBA" id="ARBA00004651"/>
    </source>
</evidence>
<keyword evidence="3 7" id="KW-0812">Transmembrane</keyword>
<dbReference type="PANTHER" id="PTHR33529">
    <property type="entry name" value="SLR0882 PROTEIN-RELATED"/>
    <property type="match status" value="1"/>
</dbReference>
<proteinExistence type="predicted"/>
<feature type="transmembrane region" description="Helical" evidence="7">
    <location>
        <begin position="54"/>
        <end position="79"/>
    </location>
</feature>
<dbReference type="GO" id="GO:0015920">
    <property type="term" value="P:lipopolysaccharide transport"/>
    <property type="evidence" value="ECO:0007669"/>
    <property type="project" value="TreeGrafter"/>
</dbReference>
<dbReference type="GO" id="GO:0043190">
    <property type="term" value="C:ATP-binding cassette (ABC) transporter complex"/>
    <property type="evidence" value="ECO:0007669"/>
    <property type="project" value="TreeGrafter"/>
</dbReference>
<evidence type="ECO:0000313" key="9">
    <source>
        <dbReference type="Proteomes" id="UP000277811"/>
    </source>
</evidence>
<evidence type="ECO:0000256" key="5">
    <source>
        <dbReference type="ARBA" id="ARBA00023136"/>
    </source>
</evidence>
<feature type="transmembrane region" description="Helical" evidence="7">
    <location>
        <begin position="306"/>
        <end position="323"/>
    </location>
</feature>
<dbReference type="RefSeq" id="WP_122630086.1">
    <property type="nucleotide sequence ID" value="NZ_UPPP01000116.1"/>
</dbReference>
<name>A0A498RE61_9FIRM</name>
<keyword evidence="9" id="KW-1185">Reference proteome</keyword>
<evidence type="ECO:0000256" key="6">
    <source>
        <dbReference type="SAM" id="Coils"/>
    </source>
</evidence>
<keyword evidence="2" id="KW-1003">Cell membrane</keyword>
<feature type="transmembrane region" description="Helical" evidence="7">
    <location>
        <begin position="335"/>
        <end position="357"/>
    </location>
</feature>
<gene>
    <name evidence="8" type="ORF">LUCI_4575</name>
</gene>
<feature type="transmembrane region" description="Helical" evidence="7">
    <location>
        <begin position="12"/>
        <end position="34"/>
    </location>
</feature>
<dbReference type="InterPro" id="IPR005495">
    <property type="entry name" value="LptG/LptF_permease"/>
</dbReference>
<dbReference type="OrthoDB" id="9780716at2"/>
<dbReference type="EMBL" id="UPPP01000116">
    <property type="protein sequence ID" value="VBB09285.1"/>
    <property type="molecule type" value="Genomic_DNA"/>
</dbReference>
<comment type="subcellular location">
    <subcellularLocation>
        <location evidence="1">Cell membrane</location>
        <topology evidence="1">Multi-pass membrane protein</topology>
    </subcellularLocation>
</comment>
<evidence type="ECO:0000313" key="8">
    <source>
        <dbReference type="EMBL" id="VBB09285.1"/>
    </source>
</evidence>
<feature type="transmembrane region" description="Helical" evidence="7">
    <location>
        <begin position="100"/>
        <end position="118"/>
    </location>
</feature>